<feature type="transmembrane region" description="Helical" evidence="8">
    <location>
        <begin position="135"/>
        <end position="152"/>
    </location>
</feature>
<keyword evidence="7" id="KW-0413">Isomerase</keyword>
<gene>
    <name evidence="10" type="ORF">MNBD_GAMMA18-234</name>
</gene>
<keyword evidence="3 8" id="KW-0812">Transmembrane</keyword>
<evidence type="ECO:0000256" key="3">
    <source>
        <dbReference type="ARBA" id="ARBA00022692"/>
    </source>
</evidence>
<evidence type="ECO:0000256" key="4">
    <source>
        <dbReference type="ARBA" id="ARBA00022746"/>
    </source>
</evidence>
<keyword evidence="5 8" id="KW-1133">Transmembrane helix</keyword>
<keyword evidence="4" id="KW-0125">Carotenoid biosynthesis</keyword>
<feature type="domain" description="Lycopene cyclase" evidence="9">
    <location>
        <begin position="132"/>
        <end position="224"/>
    </location>
</feature>
<sequence>MLSDQYVWLLWASAFLIPWGVVYWLFPAQRRAMLWASIFTTPFGLTEPIFVPEYWMPPSLFDLAANTGFDIESLIFCFGIGGIGSVFYNLLSQRVPQRVDACARYHEQHRHHYKALSAPFVVFIVLYFFPWNPIYPSIIAMFAGAWATILCRPDLKRKTWIGGLLFLAYYAVFLAGLEWSAPGYIDRVWNMEVLSGVTLWFMPIEELLFAIGFGMYWSGVYEHFTWKKLGDAQARWKSQPTG</sequence>
<comment type="pathway">
    <text evidence="2">Carotenoid biosynthesis.</text>
</comment>
<proteinExistence type="predicted"/>
<evidence type="ECO:0000313" key="10">
    <source>
        <dbReference type="EMBL" id="VAW86281.1"/>
    </source>
</evidence>
<evidence type="ECO:0000256" key="1">
    <source>
        <dbReference type="ARBA" id="ARBA00004141"/>
    </source>
</evidence>
<dbReference type="AlphaFoldDB" id="A0A3B0Z3U9"/>
<feature type="transmembrane region" description="Helical" evidence="8">
    <location>
        <begin position="71"/>
        <end position="91"/>
    </location>
</feature>
<protein>
    <recommendedName>
        <fullName evidence="9">Lycopene cyclase domain-containing protein</fullName>
    </recommendedName>
</protein>
<evidence type="ECO:0000256" key="2">
    <source>
        <dbReference type="ARBA" id="ARBA00004829"/>
    </source>
</evidence>
<organism evidence="10">
    <name type="scientific">hydrothermal vent metagenome</name>
    <dbReference type="NCBI Taxonomy" id="652676"/>
    <lineage>
        <taxon>unclassified sequences</taxon>
        <taxon>metagenomes</taxon>
        <taxon>ecological metagenomes</taxon>
    </lineage>
</organism>
<evidence type="ECO:0000256" key="6">
    <source>
        <dbReference type="ARBA" id="ARBA00023136"/>
    </source>
</evidence>
<dbReference type="GO" id="GO:0016020">
    <property type="term" value="C:membrane"/>
    <property type="evidence" value="ECO:0007669"/>
    <property type="project" value="UniProtKB-SubCell"/>
</dbReference>
<feature type="transmembrane region" description="Helical" evidence="8">
    <location>
        <begin position="112"/>
        <end position="129"/>
    </location>
</feature>
<name>A0A3B0Z3U9_9ZZZZ</name>
<reference evidence="10" key="1">
    <citation type="submission" date="2018-06" db="EMBL/GenBank/DDBJ databases">
        <authorList>
            <person name="Zhirakovskaya E."/>
        </authorList>
    </citation>
    <scope>NUCLEOTIDE SEQUENCE</scope>
</reference>
<dbReference type="InterPro" id="IPR017825">
    <property type="entry name" value="Lycopene_cyclase_dom"/>
</dbReference>
<evidence type="ECO:0000256" key="8">
    <source>
        <dbReference type="SAM" id="Phobius"/>
    </source>
</evidence>
<feature type="transmembrane region" description="Helical" evidence="8">
    <location>
        <begin position="197"/>
        <end position="218"/>
    </location>
</feature>
<accession>A0A3B0Z3U9</accession>
<feature type="transmembrane region" description="Helical" evidence="8">
    <location>
        <begin position="33"/>
        <end position="51"/>
    </location>
</feature>
<evidence type="ECO:0000256" key="5">
    <source>
        <dbReference type="ARBA" id="ARBA00022989"/>
    </source>
</evidence>
<comment type="subcellular location">
    <subcellularLocation>
        <location evidence="1">Membrane</location>
        <topology evidence="1">Multi-pass membrane protein</topology>
    </subcellularLocation>
</comment>
<feature type="transmembrane region" description="Helical" evidence="8">
    <location>
        <begin position="6"/>
        <end position="26"/>
    </location>
</feature>
<dbReference type="GO" id="GO:0016117">
    <property type="term" value="P:carotenoid biosynthetic process"/>
    <property type="evidence" value="ECO:0007669"/>
    <property type="project" value="UniProtKB-KW"/>
</dbReference>
<dbReference type="GO" id="GO:0016120">
    <property type="term" value="P:carotene biosynthetic process"/>
    <property type="evidence" value="ECO:0007669"/>
    <property type="project" value="UniProtKB-ARBA"/>
</dbReference>
<feature type="transmembrane region" description="Helical" evidence="8">
    <location>
        <begin position="159"/>
        <end position="177"/>
    </location>
</feature>
<dbReference type="Pfam" id="PF18916">
    <property type="entry name" value="Lycopene_cyc"/>
    <property type="match status" value="1"/>
</dbReference>
<keyword evidence="6 8" id="KW-0472">Membrane</keyword>
<evidence type="ECO:0000259" key="9">
    <source>
        <dbReference type="Pfam" id="PF18916"/>
    </source>
</evidence>
<dbReference type="GO" id="GO:0045436">
    <property type="term" value="F:lycopene beta cyclase activity"/>
    <property type="evidence" value="ECO:0007669"/>
    <property type="project" value="UniProtKB-ARBA"/>
</dbReference>
<dbReference type="EMBL" id="UOFP01000132">
    <property type="protein sequence ID" value="VAW86281.1"/>
    <property type="molecule type" value="Genomic_DNA"/>
</dbReference>
<evidence type="ECO:0000256" key="7">
    <source>
        <dbReference type="ARBA" id="ARBA00023235"/>
    </source>
</evidence>
<dbReference type="GO" id="GO:0016872">
    <property type="term" value="F:intramolecular lyase activity"/>
    <property type="evidence" value="ECO:0007669"/>
    <property type="project" value="InterPro"/>
</dbReference>